<feature type="region of interest" description="Disordered" evidence="4">
    <location>
        <begin position="707"/>
        <end position="732"/>
    </location>
</feature>
<keyword evidence="5" id="KW-0812">Transmembrane</keyword>
<keyword evidence="7" id="KW-1185">Reference proteome</keyword>
<keyword evidence="3 5" id="KW-0472">Membrane</keyword>
<dbReference type="KEGG" id="asoc:CB4_01658"/>
<dbReference type="InterPro" id="IPR012338">
    <property type="entry name" value="Beta-lactam/transpept-like"/>
</dbReference>
<proteinExistence type="inferred from homology"/>
<dbReference type="GO" id="GO:0071555">
    <property type="term" value="P:cell wall organization"/>
    <property type="evidence" value="ECO:0007669"/>
    <property type="project" value="TreeGrafter"/>
</dbReference>
<keyword evidence="5" id="KW-1133">Transmembrane helix</keyword>
<sequence length="732" mass="79504">MKIQDKIKWRTYLLGGLFTVLLFVIIGRMFWLQNIGSAELLVKARKTWEKSNVINPKRGEIIDRNGQQLAYTGKAYTVIARIAPYENDKKNKDYVQDKQETAAKLAPILGMTSSDILSKLDKKAEQVELRPGGWKIPKEKADQIKALKLPGISLYEETRRYYPYGVFASSVLGYTNLDGQAQMGIELSQDEQLRGEKGSFTFKKDGRGNQLPDGLESYKPAIDGNQITLTLDHSIQSYIEDALNQAASQYKMKGIAAIVADPNTGEILGMGSRPSFNPNAPVGIENYRNLMVGTNFEPGSTFKIATLAAAIEEGVFNPNELYMSGTYNKIKGSKEIRDHNGGQGWGMISFKEGVKHSSNVAFVILGYERLKQERLFNYLQKFGFGEKTGIDLPGEERGLFNVNRHYYARDIASISFGQGVGVTAIQQVAAVGAVANGGKLMKPYVIKEIRDSKTGAIVVQKKPQMVRRVVSENTASQVRDLLDAVVNEKNGTGQPFALPGYHVAGKTGTAQVSRNGRYVPGKYINSFIGFAPKDNPKLLIYVLVDEPDIETPSAGGKIIAAPVFKSIMERSLQYMKLSPDKTAPVVTVQDETAIMPQLVGTSVSQGKGVATQAGLKVEMLGNGAKVVAQYPEASAELTKGSIVYALTTKTGVSLPNLTGKTLRDVMEIGTLLNLNVTGVTGEGYVTSQSIPPGTVVKPGDKLAVTLTPKSSVPPVVPETEKKAGAKDKSTAN</sequence>
<dbReference type="InterPro" id="IPR005311">
    <property type="entry name" value="PBP_dimer"/>
</dbReference>
<dbReference type="RefSeq" id="WP_096464856.1">
    <property type="nucleotide sequence ID" value="NZ_AP017312.1"/>
</dbReference>
<name>A0A0U5B987_9BACL</name>
<dbReference type="SUPFAM" id="SSF56601">
    <property type="entry name" value="beta-lactamase/transpeptidase-like"/>
    <property type="match status" value="1"/>
</dbReference>
<dbReference type="CDD" id="cd06575">
    <property type="entry name" value="PASTA_Pbp2x-like_2"/>
    <property type="match status" value="1"/>
</dbReference>
<dbReference type="Gene3D" id="3.90.1310.10">
    <property type="entry name" value="Penicillin-binding protein 2a (Domain 2)"/>
    <property type="match status" value="1"/>
</dbReference>
<feature type="compositionally biased region" description="Basic and acidic residues" evidence="4">
    <location>
        <begin position="718"/>
        <end position="732"/>
    </location>
</feature>
<dbReference type="GO" id="GO:0005886">
    <property type="term" value="C:plasma membrane"/>
    <property type="evidence" value="ECO:0007669"/>
    <property type="project" value="TreeGrafter"/>
</dbReference>
<comment type="similarity">
    <text evidence="2">Belongs to the transpeptidase family.</text>
</comment>
<evidence type="ECO:0000313" key="7">
    <source>
        <dbReference type="Proteomes" id="UP000217696"/>
    </source>
</evidence>
<accession>A0A0U5B987</accession>
<dbReference type="SUPFAM" id="SSF56519">
    <property type="entry name" value="Penicillin binding protein dimerisation domain"/>
    <property type="match status" value="1"/>
</dbReference>
<protein>
    <submittedName>
        <fullName evidence="6">Penicillin-binding protein 2B</fullName>
    </submittedName>
</protein>
<dbReference type="Pfam" id="PF00905">
    <property type="entry name" value="Transpeptidase"/>
    <property type="match status" value="1"/>
</dbReference>
<dbReference type="AlphaFoldDB" id="A0A0U5B987"/>
<organism evidence="6 7">
    <name type="scientific">Aneurinibacillus soli</name>
    <dbReference type="NCBI Taxonomy" id="1500254"/>
    <lineage>
        <taxon>Bacteria</taxon>
        <taxon>Bacillati</taxon>
        <taxon>Bacillota</taxon>
        <taxon>Bacilli</taxon>
        <taxon>Bacillales</taxon>
        <taxon>Paenibacillaceae</taxon>
        <taxon>Aneurinibacillus group</taxon>
        <taxon>Aneurinibacillus</taxon>
    </lineage>
</organism>
<evidence type="ECO:0000256" key="4">
    <source>
        <dbReference type="SAM" id="MobiDB-lite"/>
    </source>
</evidence>
<dbReference type="EMBL" id="AP017312">
    <property type="protein sequence ID" value="BAU27484.1"/>
    <property type="molecule type" value="Genomic_DNA"/>
</dbReference>
<evidence type="ECO:0000313" key="6">
    <source>
        <dbReference type="EMBL" id="BAU27484.1"/>
    </source>
</evidence>
<evidence type="ECO:0000256" key="2">
    <source>
        <dbReference type="ARBA" id="ARBA00007171"/>
    </source>
</evidence>
<reference evidence="6 7" key="1">
    <citation type="submission" date="2015-12" db="EMBL/GenBank/DDBJ databases">
        <title>Genome sequence of Aneurinibacillus soli.</title>
        <authorList>
            <person name="Lee J.S."/>
            <person name="Lee K.C."/>
            <person name="Kim K.K."/>
            <person name="Lee B.W."/>
        </authorList>
    </citation>
    <scope>NUCLEOTIDE SEQUENCE [LARGE SCALE GENOMIC DNA]</scope>
    <source>
        <strain evidence="6 7">CB4</strain>
    </source>
</reference>
<evidence type="ECO:0000256" key="1">
    <source>
        <dbReference type="ARBA" id="ARBA00004370"/>
    </source>
</evidence>
<dbReference type="PANTHER" id="PTHR30627">
    <property type="entry name" value="PEPTIDOGLYCAN D,D-TRANSPEPTIDASE"/>
    <property type="match status" value="1"/>
</dbReference>
<dbReference type="InterPro" id="IPR001460">
    <property type="entry name" value="PCN-bd_Tpept"/>
</dbReference>
<comment type="subcellular location">
    <subcellularLocation>
        <location evidence="1">Membrane</location>
    </subcellularLocation>
</comment>
<evidence type="ECO:0000256" key="5">
    <source>
        <dbReference type="SAM" id="Phobius"/>
    </source>
</evidence>
<dbReference type="InterPro" id="IPR050515">
    <property type="entry name" value="Beta-lactam/transpept"/>
</dbReference>
<evidence type="ECO:0000256" key="3">
    <source>
        <dbReference type="ARBA" id="ARBA00023136"/>
    </source>
</evidence>
<gene>
    <name evidence="6" type="primary">pbpB</name>
    <name evidence="6" type="ORF">CB4_01658</name>
</gene>
<dbReference type="Pfam" id="PF03717">
    <property type="entry name" value="PBP_dimer"/>
    <property type="match status" value="1"/>
</dbReference>
<feature type="transmembrane region" description="Helical" evidence="5">
    <location>
        <begin position="12"/>
        <end position="31"/>
    </location>
</feature>
<dbReference type="Pfam" id="PF03793">
    <property type="entry name" value="PASTA"/>
    <property type="match status" value="2"/>
</dbReference>
<dbReference type="Gene3D" id="3.30.10.20">
    <property type="match status" value="1"/>
</dbReference>
<dbReference type="PROSITE" id="PS51178">
    <property type="entry name" value="PASTA"/>
    <property type="match status" value="1"/>
</dbReference>
<dbReference type="Gene3D" id="3.30.450.330">
    <property type="match status" value="1"/>
</dbReference>
<dbReference type="InterPro" id="IPR005543">
    <property type="entry name" value="PASTA_dom"/>
</dbReference>
<dbReference type="Gene3D" id="3.40.710.10">
    <property type="entry name" value="DD-peptidase/beta-lactamase superfamily"/>
    <property type="match status" value="1"/>
</dbReference>
<dbReference type="PANTHER" id="PTHR30627:SF26">
    <property type="entry name" value="PENICILLIN-BINDING PROTEIN 2B"/>
    <property type="match status" value="1"/>
</dbReference>
<dbReference type="SUPFAM" id="SSF54184">
    <property type="entry name" value="Penicillin-binding protein 2x (pbp-2x), c-terminal domain"/>
    <property type="match status" value="2"/>
</dbReference>
<dbReference type="OrthoDB" id="9804124at2"/>
<dbReference type="InterPro" id="IPR036138">
    <property type="entry name" value="PBP_dimer_sf"/>
</dbReference>
<dbReference type="SMART" id="SM00740">
    <property type="entry name" value="PASTA"/>
    <property type="match status" value="2"/>
</dbReference>
<dbReference type="GO" id="GO:0008658">
    <property type="term" value="F:penicillin binding"/>
    <property type="evidence" value="ECO:0007669"/>
    <property type="project" value="InterPro"/>
</dbReference>
<dbReference type="Proteomes" id="UP000217696">
    <property type="component" value="Chromosome"/>
</dbReference>